<accession>A0ABQ9GX54</accession>
<reference evidence="1 2" key="1">
    <citation type="submission" date="2023-02" db="EMBL/GenBank/DDBJ databases">
        <title>LHISI_Scaffold_Assembly.</title>
        <authorList>
            <person name="Stuart O.P."/>
            <person name="Cleave R."/>
            <person name="Magrath M.J.L."/>
            <person name="Mikheyev A.S."/>
        </authorList>
    </citation>
    <scope>NUCLEOTIDE SEQUENCE [LARGE SCALE GENOMIC DNA]</scope>
    <source>
        <strain evidence="1">Daus_M_001</strain>
        <tissue evidence="1">Leg muscle</tissue>
    </source>
</reference>
<proteinExistence type="predicted"/>
<dbReference type="EMBL" id="JARBHB010000008">
    <property type="protein sequence ID" value="KAJ8876584.1"/>
    <property type="molecule type" value="Genomic_DNA"/>
</dbReference>
<evidence type="ECO:0000313" key="2">
    <source>
        <dbReference type="Proteomes" id="UP001159363"/>
    </source>
</evidence>
<dbReference type="Proteomes" id="UP001159363">
    <property type="component" value="Chromosome 7"/>
</dbReference>
<comment type="caution">
    <text evidence="1">The sequence shown here is derived from an EMBL/GenBank/DDBJ whole genome shotgun (WGS) entry which is preliminary data.</text>
</comment>
<sequence>MVGIMKSNKPEIPQLFKDLLFVFSGEETLLSYCPPMKKKKIVTILSTMYDRKDEDKTFRITEIIDFYNAA</sequence>
<keyword evidence="2" id="KW-1185">Reference proteome</keyword>
<evidence type="ECO:0000313" key="1">
    <source>
        <dbReference type="EMBL" id="KAJ8876584.1"/>
    </source>
</evidence>
<protein>
    <submittedName>
        <fullName evidence="1">Uncharacterized protein</fullName>
    </submittedName>
</protein>
<organism evidence="1 2">
    <name type="scientific">Dryococelus australis</name>
    <dbReference type="NCBI Taxonomy" id="614101"/>
    <lineage>
        <taxon>Eukaryota</taxon>
        <taxon>Metazoa</taxon>
        <taxon>Ecdysozoa</taxon>
        <taxon>Arthropoda</taxon>
        <taxon>Hexapoda</taxon>
        <taxon>Insecta</taxon>
        <taxon>Pterygota</taxon>
        <taxon>Neoptera</taxon>
        <taxon>Polyneoptera</taxon>
        <taxon>Phasmatodea</taxon>
        <taxon>Verophasmatodea</taxon>
        <taxon>Anareolatae</taxon>
        <taxon>Phasmatidae</taxon>
        <taxon>Eurycanthinae</taxon>
        <taxon>Dryococelus</taxon>
    </lineage>
</organism>
<name>A0ABQ9GX54_9NEOP</name>
<gene>
    <name evidence="1" type="ORF">PR048_021029</name>
</gene>